<keyword evidence="1" id="KW-0175">Coiled coil</keyword>
<dbReference type="RefSeq" id="WP_057987429.1">
    <property type="nucleotide sequence ID" value="NZ_LDJR01000052.1"/>
</dbReference>
<feature type="transmembrane region" description="Helical" evidence="2">
    <location>
        <begin position="150"/>
        <end position="175"/>
    </location>
</feature>
<protein>
    <submittedName>
        <fullName evidence="3">Uncharacterized protein</fullName>
    </submittedName>
</protein>
<feature type="transmembrane region" description="Helical" evidence="2">
    <location>
        <begin position="263"/>
        <end position="286"/>
    </location>
</feature>
<evidence type="ECO:0000313" key="6">
    <source>
        <dbReference type="Proteomes" id="UP000077881"/>
    </source>
</evidence>
<feature type="transmembrane region" description="Helical" evidence="2">
    <location>
        <begin position="187"/>
        <end position="208"/>
    </location>
</feature>
<reference evidence="4 6" key="1">
    <citation type="submission" date="2015-05" db="EMBL/GenBank/DDBJ databases">
        <title>Comparison of genome.</title>
        <authorList>
            <person name="Zheng Z."/>
            <person name="Sun M."/>
        </authorList>
    </citation>
    <scope>NUCLEOTIDE SEQUENCE [LARGE SCALE GENOMIC DNA]</scope>
    <source>
        <strain evidence="4 6">G25-74</strain>
    </source>
</reference>
<dbReference type="AlphaFoldDB" id="A0A0Q9Y9W7"/>
<sequence length="291" mass="33757">MATLSNNTLFQGFIEEAQQEMSEDKVYFWVQVFEAYFRENEILTYNDITTAIYNGTPEKLEQLQENWSKLMEHQTQWDLEPEMNEKFRKIDDHFLLATTQRSFILDNVESLKSQLDQKSNELDILTQELEEARKTVDELKDIKTRIYTEFVAILGIFTAVVLGAFGSLQIIGSVFTNIKDVPTGKLLVFSSLTSIGVTILLFLLMKWISYIVQRDSNSKWGSSFKENIFLVMGLSVMLYIMIVGFFLYNSEPKNFIMQLFSEGVWGLIIFIIISLITVVFLIYCLVQIKKK</sequence>
<comment type="caution">
    <text evidence="3">The sequence shown here is derived from an EMBL/GenBank/DDBJ whole genome shotgun (WGS) entry which is preliminary data.</text>
</comment>
<keyword evidence="2" id="KW-0472">Membrane</keyword>
<accession>A0A0Q9Y9W7</accession>
<evidence type="ECO:0000256" key="2">
    <source>
        <dbReference type="SAM" id="Phobius"/>
    </source>
</evidence>
<gene>
    <name evidence="4" type="ORF">ABB05_13120</name>
    <name evidence="3" type="ORF">ACA29_10640</name>
</gene>
<dbReference type="PATRIC" id="fig|217031.4.peg.3533"/>
<proteinExistence type="predicted"/>
<feature type="coiled-coil region" evidence="1">
    <location>
        <begin position="108"/>
        <end position="149"/>
    </location>
</feature>
<dbReference type="Proteomes" id="UP000077881">
    <property type="component" value="Unassembled WGS sequence"/>
</dbReference>
<keyword evidence="6" id="KW-1185">Reference proteome</keyword>
<organism evidence="3 5">
    <name type="scientific">Lederbergia galactosidilytica</name>
    <dbReference type="NCBI Taxonomy" id="217031"/>
    <lineage>
        <taxon>Bacteria</taxon>
        <taxon>Bacillati</taxon>
        <taxon>Bacillota</taxon>
        <taxon>Bacilli</taxon>
        <taxon>Bacillales</taxon>
        <taxon>Bacillaceae</taxon>
        <taxon>Lederbergia</taxon>
    </lineage>
</organism>
<dbReference type="OrthoDB" id="2418206at2"/>
<dbReference type="EMBL" id="LDJR01000052">
    <property type="protein sequence ID" value="OAK70111.1"/>
    <property type="molecule type" value="Genomic_DNA"/>
</dbReference>
<dbReference type="SUPFAM" id="SSF103473">
    <property type="entry name" value="MFS general substrate transporter"/>
    <property type="match status" value="1"/>
</dbReference>
<evidence type="ECO:0000313" key="5">
    <source>
        <dbReference type="Proteomes" id="UP000053881"/>
    </source>
</evidence>
<reference evidence="3 5" key="2">
    <citation type="submission" date="2015-06" db="EMBL/GenBank/DDBJ databases">
        <title>Genome sequencing project of Bacillus galactosidilyticus PL133.</title>
        <authorList>
            <person name="Gaiero J."/>
            <person name="Nicol R."/>
            <person name="Habash M."/>
        </authorList>
    </citation>
    <scope>NUCLEOTIDE SEQUENCE [LARGE SCALE GENOMIC DNA]</scope>
    <source>
        <strain evidence="3 5">PL133</strain>
    </source>
</reference>
<feature type="transmembrane region" description="Helical" evidence="2">
    <location>
        <begin position="228"/>
        <end position="248"/>
    </location>
</feature>
<evidence type="ECO:0000313" key="3">
    <source>
        <dbReference type="EMBL" id="KRG12648.1"/>
    </source>
</evidence>
<keyword evidence="2" id="KW-0812">Transmembrane</keyword>
<dbReference type="InterPro" id="IPR036259">
    <property type="entry name" value="MFS_trans_sf"/>
</dbReference>
<name>A0A0Q9Y9W7_9BACI</name>
<dbReference type="Proteomes" id="UP000053881">
    <property type="component" value="Unassembled WGS sequence"/>
</dbReference>
<dbReference type="STRING" id="217031.ABB05_13120"/>
<evidence type="ECO:0000256" key="1">
    <source>
        <dbReference type="SAM" id="Coils"/>
    </source>
</evidence>
<dbReference type="EMBL" id="LGPB01000090">
    <property type="protein sequence ID" value="KRG12648.1"/>
    <property type="molecule type" value="Genomic_DNA"/>
</dbReference>
<keyword evidence="2" id="KW-1133">Transmembrane helix</keyword>
<evidence type="ECO:0000313" key="4">
    <source>
        <dbReference type="EMBL" id="OAK70111.1"/>
    </source>
</evidence>